<dbReference type="InterPro" id="IPR043128">
    <property type="entry name" value="Rev_trsase/Diguanyl_cyclase"/>
</dbReference>
<dbReference type="Pfam" id="PF00563">
    <property type="entry name" value="EAL"/>
    <property type="match status" value="1"/>
</dbReference>
<dbReference type="Pfam" id="PF00990">
    <property type="entry name" value="GGDEF"/>
    <property type="match status" value="1"/>
</dbReference>
<dbReference type="Pfam" id="PF08447">
    <property type="entry name" value="PAS_3"/>
    <property type="match status" value="1"/>
</dbReference>
<dbReference type="InterPro" id="IPR000014">
    <property type="entry name" value="PAS"/>
</dbReference>
<feature type="domain" description="PAC" evidence="1">
    <location>
        <begin position="183"/>
        <end position="236"/>
    </location>
</feature>
<dbReference type="SMART" id="SM00052">
    <property type="entry name" value="EAL"/>
    <property type="match status" value="1"/>
</dbReference>
<dbReference type="SUPFAM" id="SSF141868">
    <property type="entry name" value="EAL domain-like"/>
    <property type="match status" value="1"/>
</dbReference>
<dbReference type="Proteomes" id="UP000554837">
    <property type="component" value="Unassembled WGS sequence"/>
</dbReference>
<dbReference type="NCBIfam" id="TIGR00254">
    <property type="entry name" value="GGDEF"/>
    <property type="match status" value="1"/>
</dbReference>
<name>A0A840SCQ2_9BURK</name>
<dbReference type="AlphaFoldDB" id="A0A840SCQ2"/>
<dbReference type="RefSeq" id="WP_138855419.1">
    <property type="nucleotide sequence ID" value="NZ_CP040709.1"/>
</dbReference>
<dbReference type="InterPro" id="IPR001610">
    <property type="entry name" value="PAC"/>
</dbReference>
<evidence type="ECO:0000259" key="3">
    <source>
        <dbReference type="PROSITE" id="PS50887"/>
    </source>
</evidence>
<dbReference type="PROSITE" id="PS50113">
    <property type="entry name" value="PAC"/>
    <property type="match status" value="1"/>
</dbReference>
<dbReference type="InterPro" id="IPR000700">
    <property type="entry name" value="PAS-assoc_C"/>
</dbReference>
<dbReference type="Gene3D" id="3.30.70.270">
    <property type="match status" value="1"/>
</dbReference>
<dbReference type="CDD" id="cd01948">
    <property type="entry name" value="EAL"/>
    <property type="match status" value="1"/>
</dbReference>
<dbReference type="InterPro" id="IPR001633">
    <property type="entry name" value="EAL_dom"/>
</dbReference>
<protein>
    <submittedName>
        <fullName evidence="4">Diguanylate cyclase (GGDEF)-like protein/PAS domain S-box-containing protein</fullName>
    </submittedName>
</protein>
<feature type="domain" description="GGDEF" evidence="3">
    <location>
        <begin position="268"/>
        <end position="402"/>
    </location>
</feature>
<dbReference type="Gene3D" id="3.20.20.450">
    <property type="entry name" value="EAL domain"/>
    <property type="match status" value="1"/>
</dbReference>
<dbReference type="SUPFAM" id="SSF55785">
    <property type="entry name" value="PYP-like sensor domain (PAS domain)"/>
    <property type="match status" value="2"/>
</dbReference>
<reference evidence="4 5" key="1">
    <citation type="submission" date="2020-08" db="EMBL/GenBank/DDBJ databases">
        <title>Genomic Encyclopedia of Type Strains, Phase IV (KMG-IV): sequencing the most valuable type-strain genomes for metagenomic binning, comparative biology and taxonomic classification.</title>
        <authorList>
            <person name="Goeker M."/>
        </authorList>
    </citation>
    <scope>NUCLEOTIDE SEQUENCE [LARGE SCALE GENOMIC DNA]</scope>
    <source>
        <strain evidence="4 5">DSM 23958</strain>
    </source>
</reference>
<keyword evidence="5" id="KW-1185">Reference proteome</keyword>
<dbReference type="EMBL" id="JACHHO010000008">
    <property type="protein sequence ID" value="MBB5206221.1"/>
    <property type="molecule type" value="Genomic_DNA"/>
</dbReference>
<dbReference type="SMART" id="SM00091">
    <property type="entry name" value="PAS"/>
    <property type="match status" value="1"/>
</dbReference>
<dbReference type="PANTHER" id="PTHR44757:SF2">
    <property type="entry name" value="BIOFILM ARCHITECTURE MAINTENANCE PROTEIN MBAA"/>
    <property type="match status" value="1"/>
</dbReference>
<dbReference type="InterPro" id="IPR013655">
    <property type="entry name" value="PAS_fold_3"/>
</dbReference>
<dbReference type="Gene3D" id="3.30.450.20">
    <property type="entry name" value="PAS domain"/>
    <property type="match status" value="1"/>
</dbReference>
<dbReference type="SUPFAM" id="SSF55073">
    <property type="entry name" value="Nucleotide cyclase"/>
    <property type="match status" value="1"/>
</dbReference>
<dbReference type="InterPro" id="IPR035919">
    <property type="entry name" value="EAL_sf"/>
</dbReference>
<gene>
    <name evidence="4" type="ORF">HNQ51_003566</name>
</gene>
<dbReference type="PROSITE" id="PS50887">
    <property type="entry name" value="GGDEF"/>
    <property type="match status" value="1"/>
</dbReference>
<evidence type="ECO:0000259" key="2">
    <source>
        <dbReference type="PROSITE" id="PS50883"/>
    </source>
</evidence>
<dbReference type="SMART" id="SM00086">
    <property type="entry name" value="PAC"/>
    <property type="match status" value="1"/>
</dbReference>
<dbReference type="SMART" id="SM00267">
    <property type="entry name" value="GGDEF"/>
    <property type="match status" value="1"/>
</dbReference>
<dbReference type="PROSITE" id="PS50883">
    <property type="entry name" value="EAL"/>
    <property type="match status" value="1"/>
</dbReference>
<proteinExistence type="predicted"/>
<dbReference type="InterPro" id="IPR000160">
    <property type="entry name" value="GGDEF_dom"/>
</dbReference>
<feature type="domain" description="EAL" evidence="2">
    <location>
        <begin position="411"/>
        <end position="665"/>
    </location>
</feature>
<dbReference type="CDD" id="cd00130">
    <property type="entry name" value="PAS"/>
    <property type="match status" value="1"/>
</dbReference>
<evidence type="ECO:0000313" key="4">
    <source>
        <dbReference type="EMBL" id="MBB5206221.1"/>
    </source>
</evidence>
<evidence type="ECO:0000313" key="5">
    <source>
        <dbReference type="Proteomes" id="UP000554837"/>
    </source>
</evidence>
<dbReference type="CDD" id="cd01949">
    <property type="entry name" value="GGDEF"/>
    <property type="match status" value="1"/>
</dbReference>
<dbReference type="OrthoDB" id="9813903at2"/>
<dbReference type="GO" id="GO:0003824">
    <property type="term" value="F:catalytic activity"/>
    <property type="evidence" value="ECO:0007669"/>
    <property type="project" value="UniProtKB-ARBA"/>
</dbReference>
<dbReference type="InterPro" id="IPR029787">
    <property type="entry name" value="Nucleotide_cyclase"/>
</dbReference>
<dbReference type="InterPro" id="IPR035965">
    <property type="entry name" value="PAS-like_dom_sf"/>
</dbReference>
<dbReference type="InterPro" id="IPR052155">
    <property type="entry name" value="Biofilm_reg_signaling"/>
</dbReference>
<comment type="caution">
    <text evidence="4">The sequence shown here is derived from an EMBL/GenBank/DDBJ whole genome shotgun (WGS) entry which is preliminary data.</text>
</comment>
<dbReference type="FunFam" id="3.30.70.270:FF:000001">
    <property type="entry name" value="Diguanylate cyclase domain protein"/>
    <property type="match status" value="1"/>
</dbReference>
<evidence type="ECO:0000259" key="1">
    <source>
        <dbReference type="PROSITE" id="PS50113"/>
    </source>
</evidence>
<organism evidence="4 5">
    <name type="scientific">Inhella inkyongensis</name>
    <dbReference type="NCBI Taxonomy" id="392593"/>
    <lineage>
        <taxon>Bacteria</taxon>
        <taxon>Pseudomonadati</taxon>
        <taxon>Pseudomonadota</taxon>
        <taxon>Betaproteobacteria</taxon>
        <taxon>Burkholderiales</taxon>
        <taxon>Sphaerotilaceae</taxon>
        <taxon>Inhella</taxon>
    </lineage>
</organism>
<sequence>MNLDVSDDDTLLAALPHPWWVANDDQLLLRRQSSPERLEDAIAPEHWAEFQRRWQEGIETRRPWGLQLQWLGRWHWLAMQPLQNELWLGILTDISALKAAEAQLHEADAVWKLALEATGDGVWDWYIQSGVELYSPGFLRIYGYAADDIPPSPEAMDALTHPDDRAQMALDRADHFEGRSAIYRNEHRVRCKDGSWKWILTRGMVIARDAQGQPLRMVGTHTDITERKSSETLAWRAANFDALTDLPNRRLLAERLDHDLKKGQREQLRVALLALDLDHFKAVNDSLGHDAGDALLRQAAARIKACVREVDMVARLGGDEFVVLLSELGEGPAVVERVAGALVHSLGQPFELGLQSAQVSCSIGVALYPDDAPDAATLFKRADQALYSAKAEGRDGYRYFTRSLQEAARSRARLGDELRLALARHEFRLRFQPIVMRERGLPPEAEVLLRWQHPMLGLLGPDSFLPLAESTGLIHEIGAWVLKQSAAQLTQWRRELAPDLRLALNLSGTQLRQWGLSVTDWATRLGQFSLPGQALVLDLREAQLRDPQLQDLFKLPALRAAGFSLALDDFGSGDSALACLSHPGLGQIKLARPLIQALRPDSRSDRWITALTELAHAEGLHVIAKGVEQASQARLLWELGVDGLLGQHLAPAMDAEAFSRWLQER</sequence>
<dbReference type="NCBIfam" id="TIGR00229">
    <property type="entry name" value="sensory_box"/>
    <property type="match status" value="1"/>
</dbReference>
<accession>A0A840SCQ2</accession>
<dbReference type="PANTHER" id="PTHR44757">
    <property type="entry name" value="DIGUANYLATE CYCLASE DGCP"/>
    <property type="match status" value="1"/>
</dbReference>